<keyword evidence="1" id="KW-0472">Membrane</keyword>
<gene>
    <name evidence="2" type="ORF">FY004_06585</name>
</gene>
<proteinExistence type="predicted"/>
<dbReference type="EMBL" id="VSZQ01000024">
    <property type="protein sequence ID" value="TYR65377.1"/>
    <property type="molecule type" value="Genomic_DNA"/>
</dbReference>
<feature type="transmembrane region" description="Helical" evidence="1">
    <location>
        <begin position="38"/>
        <end position="62"/>
    </location>
</feature>
<sequence length="381" mass="40618">MPGRDPGEPHRTATSLELLFDLCFVIAVARASEGLSEAVALGHAFTGFLSFALVFFTVWWAWMNFTWFASAYDPDDVPYRLTVLVQITGSLVLAAGVPQAFEEGDLRVITLGYIVLRTALAALWLRAARSDPGRRGAALRFAGGVTCCQLGWVVLLFVPESAWLSLVLMLIVAELAVPVWAESAGSSPWHAHHIAERYGLFVLIVLGESVAAAALAVRGAFSRPHHPGALSLLAAGGLLLVFAMWWLYFARPAHVLLGTTHRVRHRRFTWAYGHYLVLASAAAVGAGLAAYAQLLSTEAETPSAAAGAAITLPAGIFLITVWAIHVRPHRRGGFERIVFPVVSVAVLAAALSPAPALVAGLLAAVLAGAVTVADRTKPVRR</sequence>
<dbReference type="PANTHER" id="PTHR36840:SF1">
    <property type="entry name" value="BLL5714 PROTEIN"/>
    <property type="match status" value="1"/>
</dbReference>
<keyword evidence="3" id="KW-1185">Reference proteome</keyword>
<feature type="transmembrane region" description="Helical" evidence="1">
    <location>
        <begin position="163"/>
        <end position="180"/>
    </location>
</feature>
<dbReference type="Pfam" id="PF06772">
    <property type="entry name" value="LtrA"/>
    <property type="match status" value="1"/>
</dbReference>
<evidence type="ECO:0000313" key="3">
    <source>
        <dbReference type="Proteomes" id="UP000323242"/>
    </source>
</evidence>
<feature type="transmembrane region" description="Helical" evidence="1">
    <location>
        <begin position="270"/>
        <end position="292"/>
    </location>
</feature>
<organism evidence="2 3">
    <name type="scientific">Streptomyces parvus</name>
    <dbReference type="NCBI Taxonomy" id="66428"/>
    <lineage>
        <taxon>Bacteria</taxon>
        <taxon>Bacillati</taxon>
        <taxon>Actinomycetota</taxon>
        <taxon>Actinomycetes</taxon>
        <taxon>Kitasatosporales</taxon>
        <taxon>Streptomycetaceae</taxon>
        <taxon>Streptomyces</taxon>
    </lineage>
</organism>
<dbReference type="AlphaFoldDB" id="A0A5D4JIP2"/>
<name>A0A5D4JIP2_9ACTN</name>
<feature type="transmembrane region" description="Helical" evidence="1">
    <location>
        <begin position="137"/>
        <end position="157"/>
    </location>
</feature>
<dbReference type="Proteomes" id="UP000323242">
    <property type="component" value="Unassembled WGS sequence"/>
</dbReference>
<evidence type="ECO:0000256" key="1">
    <source>
        <dbReference type="SAM" id="Phobius"/>
    </source>
</evidence>
<dbReference type="RefSeq" id="WP_148901783.1">
    <property type="nucleotide sequence ID" value="NZ_VSZQ01000024.1"/>
</dbReference>
<feature type="transmembrane region" description="Helical" evidence="1">
    <location>
        <begin position="200"/>
        <end position="221"/>
    </location>
</feature>
<keyword evidence="1" id="KW-0812">Transmembrane</keyword>
<feature type="transmembrane region" description="Helical" evidence="1">
    <location>
        <begin position="227"/>
        <end position="249"/>
    </location>
</feature>
<reference evidence="2 3" key="1">
    <citation type="submission" date="2019-08" db="EMBL/GenBank/DDBJ databases">
        <title>Draft genome for granaticin producer strain Streptomyces parvus C05.</title>
        <authorList>
            <person name="Gonzalez-Pimentel J.L."/>
        </authorList>
    </citation>
    <scope>NUCLEOTIDE SEQUENCE [LARGE SCALE GENOMIC DNA]</scope>
    <source>
        <strain evidence="2 3">C05</strain>
    </source>
</reference>
<protein>
    <submittedName>
        <fullName evidence="2">Low temperature requirement protein A</fullName>
    </submittedName>
</protein>
<feature type="transmembrane region" description="Helical" evidence="1">
    <location>
        <begin position="333"/>
        <end position="350"/>
    </location>
</feature>
<keyword evidence="1" id="KW-1133">Transmembrane helix</keyword>
<feature type="transmembrane region" description="Helical" evidence="1">
    <location>
        <begin position="304"/>
        <end position="326"/>
    </location>
</feature>
<evidence type="ECO:0000313" key="2">
    <source>
        <dbReference type="EMBL" id="TYR65377.1"/>
    </source>
</evidence>
<dbReference type="PANTHER" id="PTHR36840">
    <property type="entry name" value="BLL5714 PROTEIN"/>
    <property type="match status" value="1"/>
</dbReference>
<accession>A0A5D4JIP2</accession>
<dbReference type="InterPro" id="IPR010640">
    <property type="entry name" value="Low_temperature_requirement_A"/>
</dbReference>
<comment type="caution">
    <text evidence="2">The sequence shown here is derived from an EMBL/GenBank/DDBJ whole genome shotgun (WGS) entry which is preliminary data.</text>
</comment>